<name>A0A834XZR8_APHGI</name>
<protein>
    <recommendedName>
        <fullName evidence="4">Cardioactive peptide</fullName>
    </recommendedName>
</protein>
<sequence>MKASKILNWAVAGLLLIASTNGLKIDEKDDQEIVESPFRDGSMRSKRPFCNAFTGCGKKRSYNNNALESKEDLQKIQVPIDIYKAMIRDLSEDIRNTIEHEIDEQNTKYIDQEYLPYSTRTMPIRKRYQN</sequence>
<evidence type="ECO:0008006" key="4">
    <source>
        <dbReference type="Google" id="ProtNLM"/>
    </source>
</evidence>
<dbReference type="OrthoDB" id="6134464at2759"/>
<dbReference type="InterPro" id="IPR024276">
    <property type="entry name" value="CCAP"/>
</dbReference>
<reference evidence="2 3" key="1">
    <citation type="submission" date="2020-08" db="EMBL/GenBank/DDBJ databases">
        <title>Aphidius gifuensis genome sequencing and assembly.</title>
        <authorList>
            <person name="Du Z."/>
        </authorList>
    </citation>
    <scope>NUCLEOTIDE SEQUENCE [LARGE SCALE GENOMIC DNA]</scope>
    <source>
        <strain evidence="2">YNYX2018</strain>
        <tissue evidence="2">Adults</tissue>
    </source>
</reference>
<evidence type="ECO:0000313" key="3">
    <source>
        <dbReference type="Proteomes" id="UP000639338"/>
    </source>
</evidence>
<feature type="signal peptide" evidence="1">
    <location>
        <begin position="1"/>
        <end position="22"/>
    </location>
</feature>
<accession>A0A834XZR8</accession>
<evidence type="ECO:0000256" key="1">
    <source>
        <dbReference type="SAM" id="SignalP"/>
    </source>
</evidence>
<keyword evidence="1" id="KW-0732">Signal</keyword>
<dbReference type="Pfam" id="PF11105">
    <property type="entry name" value="CCAP"/>
    <property type="match status" value="1"/>
</dbReference>
<dbReference type="EMBL" id="JACMRX010000002">
    <property type="protein sequence ID" value="KAF7995080.1"/>
    <property type="molecule type" value="Genomic_DNA"/>
</dbReference>
<gene>
    <name evidence="2" type="ORF">HCN44_004552</name>
</gene>
<feature type="chain" id="PRO_5032558119" description="Cardioactive peptide" evidence="1">
    <location>
        <begin position="23"/>
        <end position="130"/>
    </location>
</feature>
<dbReference type="AlphaFoldDB" id="A0A834XZR8"/>
<evidence type="ECO:0000313" key="2">
    <source>
        <dbReference type="EMBL" id="KAF7995080.1"/>
    </source>
</evidence>
<keyword evidence="3" id="KW-1185">Reference proteome</keyword>
<organism evidence="2 3">
    <name type="scientific">Aphidius gifuensis</name>
    <name type="common">Parasitoid wasp</name>
    <dbReference type="NCBI Taxonomy" id="684658"/>
    <lineage>
        <taxon>Eukaryota</taxon>
        <taxon>Metazoa</taxon>
        <taxon>Ecdysozoa</taxon>
        <taxon>Arthropoda</taxon>
        <taxon>Hexapoda</taxon>
        <taxon>Insecta</taxon>
        <taxon>Pterygota</taxon>
        <taxon>Neoptera</taxon>
        <taxon>Endopterygota</taxon>
        <taxon>Hymenoptera</taxon>
        <taxon>Apocrita</taxon>
        <taxon>Ichneumonoidea</taxon>
        <taxon>Braconidae</taxon>
        <taxon>Aphidiinae</taxon>
        <taxon>Aphidius</taxon>
    </lineage>
</organism>
<dbReference type="Proteomes" id="UP000639338">
    <property type="component" value="Unassembled WGS sequence"/>
</dbReference>
<proteinExistence type="predicted"/>
<comment type="caution">
    <text evidence="2">The sequence shown here is derived from an EMBL/GenBank/DDBJ whole genome shotgun (WGS) entry which is preliminary data.</text>
</comment>